<reference evidence="2" key="1">
    <citation type="journal article" date="2019" name="Int. J. Syst. Evol. Microbiol.">
        <title>The Global Catalogue of Microorganisms (GCM) 10K type strain sequencing project: providing services to taxonomists for standard genome sequencing and annotation.</title>
        <authorList>
            <consortium name="The Broad Institute Genomics Platform"/>
            <consortium name="The Broad Institute Genome Sequencing Center for Infectious Disease"/>
            <person name="Wu L."/>
            <person name="Ma J."/>
        </authorList>
    </citation>
    <scope>NUCLEOTIDE SEQUENCE [LARGE SCALE GENOMIC DNA]</scope>
    <source>
        <strain evidence="2">JCM 6242</strain>
    </source>
</reference>
<dbReference type="Proteomes" id="UP001500831">
    <property type="component" value="Unassembled WGS sequence"/>
</dbReference>
<dbReference type="RefSeq" id="WP_344972750.1">
    <property type="nucleotide sequence ID" value="NZ_BAAAVI010000024.1"/>
</dbReference>
<evidence type="ECO:0000313" key="1">
    <source>
        <dbReference type="EMBL" id="GAA2875264.1"/>
    </source>
</evidence>
<protein>
    <recommendedName>
        <fullName evidence="3">Apea-like HEPN domain-containing protein</fullName>
    </recommendedName>
</protein>
<evidence type="ECO:0008006" key="3">
    <source>
        <dbReference type="Google" id="ProtNLM"/>
    </source>
</evidence>
<keyword evidence="2" id="KW-1185">Reference proteome</keyword>
<comment type="caution">
    <text evidence="1">The sequence shown here is derived from an EMBL/GenBank/DDBJ whole genome shotgun (WGS) entry which is preliminary data.</text>
</comment>
<dbReference type="EMBL" id="BAAAVI010000024">
    <property type="protein sequence ID" value="GAA2875264.1"/>
    <property type="molecule type" value="Genomic_DNA"/>
</dbReference>
<proteinExistence type="predicted"/>
<accession>A0ABP6IHC6</accession>
<organism evidence="1 2">
    <name type="scientific">Streptosporangium fragile</name>
    <dbReference type="NCBI Taxonomy" id="46186"/>
    <lineage>
        <taxon>Bacteria</taxon>
        <taxon>Bacillati</taxon>
        <taxon>Actinomycetota</taxon>
        <taxon>Actinomycetes</taxon>
        <taxon>Streptosporangiales</taxon>
        <taxon>Streptosporangiaceae</taxon>
        <taxon>Streptosporangium</taxon>
    </lineage>
</organism>
<evidence type="ECO:0000313" key="2">
    <source>
        <dbReference type="Proteomes" id="UP001500831"/>
    </source>
</evidence>
<gene>
    <name evidence="1" type="ORF">GCM10010517_36100</name>
</gene>
<name>A0ABP6IHC6_9ACTN</name>
<sequence length="469" mass="52059">MDLELSPDVDELWRKVRVPALDAIARIYNYKYELAEGMVVADPRVEKHGYKTLFDAPPSGSRSSLYSYEDLSGLDDLYSYIKLNPIIAWKFLLPDIRESDPLDVSKVLLHEVAMIPVLLAARYVAAHPIESAIDVSHLRDLFDDQIEYLLSDDLRMDIYVPILGAAVETEGDFEDYSVVRLCDSQRALLGRVPHVSPRDQRMMASATHALKMSNAAASAGGCGSYFELVPYLSTIDSVDRFFEAASLANPSPVGYAQMLLEPIGWFGNIDSNGNTSSVYLLRDYATRLDNYCRHAYPVSADEISRINVYYGELGRGHPSLRVAARRYVAAWNRGDDEDRIVDLCIGLEALLGGGSGGGEIIHRISLRAAVMLSRIGWGPSKETLSSIKDIYNYRSRVVHGVPGPHKKQLLYLDNTPIHATRLAMATLSRILDIALTTNGFHPDKVDDMFLYPVLDAAHVMDENSSSPAT</sequence>